<keyword evidence="5 6" id="KW-0408">Iron</keyword>
<evidence type="ECO:0000313" key="9">
    <source>
        <dbReference type="EMBL" id="PIL27036.1"/>
    </source>
</evidence>
<keyword evidence="10" id="KW-1185">Reference proteome</keyword>
<keyword evidence="7" id="KW-0503">Monooxygenase</keyword>
<feature type="transmembrane region" description="Helical" evidence="8">
    <location>
        <begin position="12"/>
        <end position="28"/>
    </location>
</feature>
<evidence type="ECO:0000256" key="2">
    <source>
        <dbReference type="ARBA" id="ARBA00010617"/>
    </source>
</evidence>
<dbReference type="SUPFAM" id="SSF48264">
    <property type="entry name" value="Cytochrome P450"/>
    <property type="match status" value="1"/>
</dbReference>
<protein>
    <submittedName>
        <fullName evidence="9">Cytochrome P450</fullName>
    </submittedName>
</protein>
<dbReference type="GO" id="GO:0004497">
    <property type="term" value="F:monooxygenase activity"/>
    <property type="evidence" value="ECO:0007669"/>
    <property type="project" value="UniProtKB-KW"/>
</dbReference>
<organism evidence="9 10">
    <name type="scientific">Ganoderma sinense ZZ0214-1</name>
    <dbReference type="NCBI Taxonomy" id="1077348"/>
    <lineage>
        <taxon>Eukaryota</taxon>
        <taxon>Fungi</taxon>
        <taxon>Dikarya</taxon>
        <taxon>Basidiomycota</taxon>
        <taxon>Agaricomycotina</taxon>
        <taxon>Agaricomycetes</taxon>
        <taxon>Polyporales</taxon>
        <taxon>Polyporaceae</taxon>
        <taxon>Ganoderma</taxon>
    </lineage>
</organism>
<dbReference type="Pfam" id="PF00067">
    <property type="entry name" value="p450"/>
    <property type="match status" value="1"/>
</dbReference>
<dbReference type="InterPro" id="IPR002403">
    <property type="entry name" value="Cyt_P450_E_grp-IV"/>
</dbReference>
<dbReference type="InterPro" id="IPR017972">
    <property type="entry name" value="Cyt_P450_CS"/>
</dbReference>
<dbReference type="STRING" id="1077348.A0A2G8RZU2"/>
<dbReference type="PRINTS" id="PR00465">
    <property type="entry name" value="EP450IV"/>
</dbReference>
<keyword evidence="3 6" id="KW-0479">Metal-binding</keyword>
<dbReference type="CDD" id="cd11041">
    <property type="entry name" value="CYP503A1-like"/>
    <property type="match status" value="1"/>
</dbReference>
<proteinExistence type="inferred from homology"/>
<evidence type="ECO:0000256" key="1">
    <source>
        <dbReference type="ARBA" id="ARBA00001971"/>
    </source>
</evidence>
<evidence type="ECO:0000256" key="4">
    <source>
        <dbReference type="ARBA" id="ARBA00023002"/>
    </source>
</evidence>
<keyword evidence="6 7" id="KW-0349">Heme</keyword>
<dbReference type="Gene3D" id="1.10.630.10">
    <property type="entry name" value="Cytochrome P450"/>
    <property type="match status" value="1"/>
</dbReference>
<dbReference type="Proteomes" id="UP000230002">
    <property type="component" value="Unassembled WGS sequence"/>
</dbReference>
<dbReference type="InterPro" id="IPR001128">
    <property type="entry name" value="Cyt_P450"/>
</dbReference>
<dbReference type="InterPro" id="IPR036396">
    <property type="entry name" value="Cyt_P450_sf"/>
</dbReference>
<sequence>MSAWTIEDPQTLILAGVAIFVALCVVRWNTNPLSAIPTVGGSDAPGLSILTWLNFLRNGRELLQEGYQKYQGSTFKIPLFDQWLVVVSGTNMVDELMRRPDHEVSFLEGIEEVVQMKYTVGHEALSDPYHVGIIKEKLTRMLPTVLPDLTDELAASVQDYIPTNGDEWTAVNVMTTMQKIVARASNRVFVGLPLCRSEEFLALPLRFTLDVMKDTVVMSITPPFLKRVVGRLVSNARRTMDQAMKHIKPVIEERRTHMKTMGEDWSDKPNDVLQWIIDEAVRRNQSDTSIVERIFLTNFAAIHTSSTNITHVLYDLAAAPEYIQPLREEIAAIVAAEGWTKGAIAKMWKLDSLFRESSRYHGISLIGLTRKTVKDLTLNDGTFIPKGTVLVAAARAMHRDGARYADPEVFDAFRFERMRKGEGEGLKHQFVNTSNDFLSFGHGKHACPGRFFAANELKALLAYIILNYDIKLGGDGKRPPNLYYGTNVVPSVTGQVLFRKRQTAS</sequence>
<gene>
    <name evidence="9" type="ORF">GSI_10175</name>
</gene>
<evidence type="ECO:0000256" key="7">
    <source>
        <dbReference type="RuleBase" id="RU000461"/>
    </source>
</evidence>
<keyword evidence="8" id="KW-0472">Membrane</keyword>
<evidence type="ECO:0000256" key="5">
    <source>
        <dbReference type="ARBA" id="ARBA00023004"/>
    </source>
</evidence>
<evidence type="ECO:0000256" key="6">
    <source>
        <dbReference type="PIRSR" id="PIRSR602403-1"/>
    </source>
</evidence>
<dbReference type="OrthoDB" id="1844152at2759"/>
<comment type="cofactor">
    <cofactor evidence="1 6">
        <name>heme</name>
        <dbReference type="ChEBI" id="CHEBI:30413"/>
    </cofactor>
</comment>
<dbReference type="GO" id="GO:0005506">
    <property type="term" value="F:iron ion binding"/>
    <property type="evidence" value="ECO:0007669"/>
    <property type="project" value="InterPro"/>
</dbReference>
<comment type="similarity">
    <text evidence="2 7">Belongs to the cytochrome P450 family.</text>
</comment>
<accession>A0A2G8RZU2</accession>
<reference evidence="9 10" key="1">
    <citation type="journal article" date="2015" name="Sci. Rep.">
        <title>Chromosome-level genome map provides insights into diverse defense mechanisms in the medicinal fungus Ganoderma sinense.</title>
        <authorList>
            <person name="Zhu Y."/>
            <person name="Xu J."/>
            <person name="Sun C."/>
            <person name="Zhou S."/>
            <person name="Xu H."/>
            <person name="Nelson D.R."/>
            <person name="Qian J."/>
            <person name="Song J."/>
            <person name="Luo H."/>
            <person name="Xiang L."/>
            <person name="Li Y."/>
            <person name="Xu Z."/>
            <person name="Ji A."/>
            <person name="Wang L."/>
            <person name="Lu S."/>
            <person name="Hayward A."/>
            <person name="Sun W."/>
            <person name="Li X."/>
            <person name="Schwartz D.C."/>
            <person name="Wang Y."/>
            <person name="Chen S."/>
        </authorList>
    </citation>
    <scope>NUCLEOTIDE SEQUENCE [LARGE SCALE GENOMIC DNA]</scope>
    <source>
        <strain evidence="9 10">ZZ0214-1</strain>
    </source>
</reference>
<comment type="caution">
    <text evidence="9">The sequence shown here is derived from an EMBL/GenBank/DDBJ whole genome shotgun (WGS) entry which is preliminary data.</text>
</comment>
<dbReference type="EMBL" id="AYKW01000034">
    <property type="protein sequence ID" value="PIL27036.1"/>
    <property type="molecule type" value="Genomic_DNA"/>
</dbReference>
<keyword evidence="4 7" id="KW-0560">Oxidoreductase</keyword>
<dbReference type="PANTHER" id="PTHR46206">
    <property type="entry name" value="CYTOCHROME P450"/>
    <property type="match status" value="1"/>
</dbReference>
<evidence type="ECO:0000313" key="10">
    <source>
        <dbReference type="Proteomes" id="UP000230002"/>
    </source>
</evidence>
<dbReference type="GO" id="GO:0016705">
    <property type="term" value="F:oxidoreductase activity, acting on paired donors, with incorporation or reduction of molecular oxygen"/>
    <property type="evidence" value="ECO:0007669"/>
    <property type="project" value="InterPro"/>
</dbReference>
<keyword evidence="8" id="KW-1133">Transmembrane helix</keyword>
<evidence type="ECO:0000256" key="3">
    <source>
        <dbReference type="ARBA" id="ARBA00022723"/>
    </source>
</evidence>
<keyword evidence="8" id="KW-0812">Transmembrane</keyword>
<feature type="binding site" description="axial binding residue" evidence="6">
    <location>
        <position position="447"/>
    </location>
    <ligand>
        <name>heme</name>
        <dbReference type="ChEBI" id="CHEBI:30413"/>
    </ligand>
    <ligandPart>
        <name>Fe</name>
        <dbReference type="ChEBI" id="CHEBI:18248"/>
    </ligandPart>
</feature>
<dbReference type="AlphaFoldDB" id="A0A2G8RZU2"/>
<dbReference type="PROSITE" id="PS00086">
    <property type="entry name" value="CYTOCHROME_P450"/>
    <property type="match status" value="1"/>
</dbReference>
<name>A0A2G8RZU2_9APHY</name>
<dbReference type="GO" id="GO:0020037">
    <property type="term" value="F:heme binding"/>
    <property type="evidence" value="ECO:0007669"/>
    <property type="project" value="InterPro"/>
</dbReference>
<evidence type="ECO:0000256" key="8">
    <source>
        <dbReference type="SAM" id="Phobius"/>
    </source>
</evidence>